<reference evidence="1" key="1">
    <citation type="submission" date="2014-11" db="EMBL/GenBank/DDBJ databases">
        <authorList>
            <person name="Amaro Gonzalez C."/>
        </authorList>
    </citation>
    <scope>NUCLEOTIDE SEQUENCE</scope>
</reference>
<accession>A0A0E9SLZ4</accession>
<name>A0A0E9SLZ4_ANGAN</name>
<protein>
    <submittedName>
        <fullName evidence="1">Uncharacterized protein</fullName>
    </submittedName>
</protein>
<sequence>MQRLLGKVCVCSCPMSRVSCYLYSFTYIIVRSAS</sequence>
<evidence type="ECO:0000313" key="1">
    <source>
        <dbReference type="EMBL" id="JAH42384.1"/>
    </source>
</evidence>
<dbReference type="AlphaFoldDB" id="A0A0E9SLZ4"/>
<organism evidence="1">
    <name type="scientific">Anguilla anguilla</name>
    <name type="common">European freshwater eel</name>
    <name type="synonym">Muraena anguilla</name>
    <dbReference type="NCBI Taxonomy" id="7936"/>
    <lineage>
        <taxon>Eukaryota</taxon>
        <taxon>Metazoa</taxon>
        <taxon>Chordata</taxon>
        <taxon>Craniata</taxon>
        <taxon>Vertebrata</taxon>
        <taxon>Euteleostomi</taxon>
        <taxon>Actinopterygii</taxon>
        <taxon>Neopterygii</taxon>
        <taxon>Teleostei</taxon>
        <taxon>Anguilliformes</taxon>
        <taxon>Anguillidae</taxon>
        <taxon>Anguilla</taxon>
    </lineage>
</organism>
<reference evidence="1" key="2">
    <citation type="journal article" date="2015" name="Fish Shellfish Immunol.">
        <title>Early steps in the European eel (Anguilla anguilla)-Vibrio vulnificus interaction in the gills: Role of the RtxA13 toxin.</title>
        <authorList>
            <person name="Callol A."/>
            <person name="Pajuelo D."/>
            <person name="Ebbesson L."/>
            <person name="Teles M."/>
            <person name="MacKenzie S."/>
            <person name="Amaro C."/>
        </authorList>
    </citation>
    <scope>NUCLEOTIDE SEQUENCE</scope>
</reference>
<dbReference type="EMBL" id="GBXM01066193">
    <property type="protein sequence ID" value="JAH42384.1"/>
    <property type="molecule type" value="Transcribed_RNA"/>
</dbReference>
<proteinExistence type="predicted"/>